<dbReference type="Proteomes" id="UP000663845">
    <property type="component" value="Unassembled WGS sequence"/>
</dbReference>
<dbReference type="PROSITE" id="PS50003">
    <property type="entry name" value="PH_DOMAIN"/>
    <property type="match status" value="1"/>
</dbReference>
<dbReference type="GO" id="GO:0048015">
    <property type="term" value="P:phosphatidylinositol-mediated signaling"/>
    <property type="evidence" value="ECO:0007669"/>
    <property type="project" value="TreeGrafter"/>
</dbReference>
<dbReference type="InterPro" id="IPR001192">
    <property type="entry name" value="PI-PLC_fam"/>
</dbReference>
<dbReference type="EC" id="3.1.4.11" evidence="4"/>
<dbReference type="PROSITE" id="PS50008">
    <property type="entry name" value="PIPLC_Y_DOMAIN"/>
    <property type="match status" value="1"/>
</dbReference>
<dbReference type="SMART" id="SM00239">
    <property type="entry name" value="C2"/>
    <property type="match status" value="1"/>
</dbReference>
<evidence type="ECO:0000259" key="7">
    <source>
        <dbReference type="PROSITE" id="PS50008"/>
    </source>
</evidence>
<dbReference type="AlphaFoldDB" id="A0A814MR34"/>
<feature type="domain" description="PH" evidence="5">
    <location>
        <begin position="102"/>
        <end position="213"/>
    </location>
</feature>
<dbReference type="GO" id="GO:0032228">
    <property type="term" value="P:regulation of synaptic transmission, GABAergic"/>
    <property type="evidence" value="ECO:0007669"/>
    <property type="project" value="TreeGrafter"/>
</dbReference>
<evidence type="ECO:0000256" key="3">
    <source>
        <dbReference type="ARBA" id="ARBA00023224"/>
    </source>
</evidence>
<keyword evidence="4" id="KW-0442">Lipid degradation</keyword>
<dbReference type="EMBL" id="CAJNOG010000213">
    <property type="protein sequence ID" value="CAF1082028.1"/>
    <property type="molecule type" value="Genomic_DNA"/>
</dbReference>
<dbReference type="SUPFAM" id="SSF49562">
    <property type="entry name" value="C2 domain (Calcium/lipid-binding domain, CaLB)"/>
    <property type="match status" value="1"/>
</dbReference>
<dbReference type="Gene3D" id="2.60.40.150">
    <property type="entry name" value="C2 domain"/>
    <property type="match status" value="1"/>
</dbReference>
<dbReference type="GO" id="GO:0005737">
    <property type="term" value="C:cytoplasm"/>
    <property type="evidence" value="ECO:0007669"/>
    <property type="project" value="UniProtKB-SubCell"/>
</dbReference>
<keyword evidence="4" id="KW-0443">Lipid metabolism</keyword>
<dbReference type="InterPro" id="IPR000909">
    <property type="entry name" value="PLipase_C_PInositol-sp_X_dom"/>
</dbReference>
<dbReference type="InterPro" id="IPR011993">
    <property type="entry name" value="PH-like_dom_sf"/>
</dbReference>
<dbReference type="SMART" id="SM00149">
    <property type="entry name" value="PLCYc"/>
    <property type="match status" value="1"/>
</dbReference>
<protein>
    <recommendedName>
        <fullName evidence="4">Phosphoinositide phospholipase C</fullName>
        <ecNumber evidence="4">3.1.4.11</ecNumber>
    </recommendedName>
</protein>
<dbReference type="FunFam" id="2.30.29.30:FF:000025">
    <property type="entry name" value="Phosphoinositide phospholipase C"/>
    <property type="match status" value="1"/>
</dbReference>
<evidence type="ECO:0000259" key="6">
    <source>
        <dbReference type="PROSITE" id="PS50004"/>
    </source>
</evidence>
<dbReference type="GO" id="GO:0016042">
    <property type="term" value="P:lipid catabolic process"/>
    <property type="evidence" value="ECO:0007669"/>
    <property type="project" value="UniProtKB-KW"/>
</dbReference>
<dbReference type="PANTHER" id="PTHR10336">
    <property type="entry name" value="PHOSPHOINOSITIDE-SPECIFIC PHOSPHOLIPASE C FAMILY PROTEIN"/>
    <property type="match status" value="1"/>
</dbReference>
<dbReference type="GO" id="GO:0004435">
    <property type="term" value="F:phosphatidylinositol-4,5-bisphosphate phospholipase C activity"/>
    <property type="evidence" value="ECO:0007669"/>
    <property type="project" value="UniProtKB-EC"/>
</dbReference>
<evidence type="ECO:0000256" key="4">
    <source>
        <dbReference type="RuleBase" id="RU361133"/>
    </source>
</evidence>
<comment type="subcellular location">
    <subcellularLocation>
        <location evidence="1">Cytoplasm</location>
    </subcellularLocation>
</comment>
<dbReference type="Pfam" id="PF09279">
    <property type="entry name" value="EF-hand_like"/>
    <property type="match status" value="1"/>
</dbReference>
<dbReference type="Pfam" id="PF00387">
    <property type="entry name" value="PI-PLC-Y"/>
    <property type="match status" value="1"/>
</dbReference>
<name>A0A814MR34_9BILA</name>
<dbReference type="SMART" id="SM00148">
    <property type="entry name" value="PLCXc"/>
    <property type="match status" value="1"/>
</dbReference>
<dbReference type="Pfam" id="PF00388">
    <property type="entry name" value="PI-PLC-X"/>
    <property type="match status" value="1"/>
</dbReference>
<keyword evidence="3" id="KW-0807">Transducer</keyword>
<dbReference type="PROSITE" id="PS50007">
    <property type="entry name" value="PIPLC_X_DOMAIN"/>
    <property type="match status" value="1"/>
</dbReference>
<dbReference type="GO" id="GO:0046488">
    <property type="term" value="P:phosphatidylinositol metabolic process"/>
    <property type="evidence" value="ECO:0007669"/>
    <property type="project" value="TreeGrafter"/>
</dbReference>
<dbReference type="PROSITE" id="PS50004">
    <property type="entry name" value="C2"/>
    <property type="match status" value="1"/>
</dbReference>
<dbReference type="SUPFAM" id="SSF47473">
    <property type="entry name" value="EF-hand"/>
    <property type="match status" value="1"/>
</dbReference>
<dbReference type="FunFam" id="1.10.238.10:FF:000005">
    <property type="entry name" value="Phosphoinositide phospholipase C"/>
    <property type="match status" value="1"/>
</dbReference>
<evidence type="ECO:0000259" key="5">
    <source>
        <dbReference type="PROSITE" id="PS50003"/>
    </source>
</evidence>
<dbReference type="PRINTS" id="PR00390">
    <property type="entry name" value="PHPHLIPASEC"/>
</dbReference>
<accession>A0A814MR34</accession>
<evidence type="ECO:0000313" key="8">
    <source>
        <dbReference type="EMBL" id="CAF1082028.1"/>
    </source>
</evidence>
<dbReference type="InterPro" id="IPR015359">
    <property type="entry name" value="PLC_EF-hand-like"/>
</dbReference>
<dbReference type="InterPro" id="IPR001849">
    <property type="entry name" value="PH_domain"/>
</dbReference>
<dbReference type="InterPro" id="IPR035892">
    <property type="entry name" value="C2_domain_sf"/>
</dbReference>
<dbReference type="InterPro" id="IPR000008">
    <property type="entry name" value="C2_dom"/>
</dbReference>
<dbReference type="Gene3D" id="1.10.238.10">
    <property type="entry name" value="EF-hand"/>
    <property type="match status" value="1"/>
</dbReference>
<comment type="catalytic activity">
    <reaction evidence="4">
        <text>a 1,2-diacyl-sn-glycero-3-phospho-(1D-myo-inositol-4,5-bisphosphate) + H2O = 1D-myo-inositol 1,4,5-trisphosphate + a 1,2-diacyl-sn-glycerol + H(+)</text>
        <dbReference type="Rhea" id="RHEA:33179"/>
        <dbReference type="ChEBI" id="CHEBI:15377"/>
        <dbReference type="ChEBI" id="CHEBI:15378"/>
        <dbReference type="ChEBI" id="CHEBI:17815"/>
        <dbReference type="ChEBI" id="CHEBI:58456"/>
        <dbReference type="ChEBI" id="CHEBI:203600"/>
        <dbReference type="EC" id="3.1.4.11"/>
    </reaction>
</comment>
<dbReference type="GO" id="GO:0007214">
    <property type="term" value="P:gamma-aminobutyric acid signaling pathway"/>
    <property type="evidence" value="ECO:0007669"/>
    <property type="project" value="TreeGrafter"/>
</dbReference>
<sequence>MNGDIDETNNSSICSSNNAITTSSSALRKQQQINRRRAFFHDVLISNNKTNTIIENKIEQNILPITNTNEENSTIKTFKRKVVSFSTMPSEKKVADVNDCLRYMQEGSDLLKVRSYARQFRRLYKLNENLTAISWHPTAKKPSKATITIDSIKEVRLGKTTERLREYTQQYQNESLFSIIYINENNDYASVDLVASSADEADIWVTGLSCLIAGHGSPLTSADLEDRQQMRNRWLRDVFAVGLTSSASGEQMSHNEFPILSAKDSIDEDEAVRLLSDYGISEDNAKIRLQEIQTRKSEDVRGFFSTDELINVFKKLSTRPEIYHLLVRYSQNQDFLSIQDLTLFLEAEQGMSKITSEKCKKMIEEFEPSTEAKLLGHLGIDGFTNYLLSSECDIFNPNNRSICQDMDHPLNDYFIASSYHTFLLADQLKGPSSVDGFIHALVRGCRCLDLHCFDGPDGQPLVHNGTLTTRIPLHEVLEVINTYAFDKTNYPLILCMELQCCISQQERVAQLFIETFGEKLFLHNVMISADKNMTSKNGQTLPSPNDLRGKIIIKSKKISSIISTEYGEITDDEDCYEDYKRRSKKESISNNKKYRKLSRAFSDLVCLLRSTPFEDFSNAFNEQQSDQVCTFSENAGLRLVTSDPDEFVNYNKHFISRITPGSWRVDSSNLNPQDFWNVGCQMVAMNYQTAGKFMDVYFGRFLRNGGCGYVLKPPYLRHNNTITTNSMASSSLSTNKFTPNSYSSNTPRILHIKIISAIHLPRPEQAELKANSVDPYIVVQIFGAPRDCDETRTKTIYHNCENPQFNEAFEFEITFPELALIRFVVLDDDSLDYDFIGQYTLPFECIQPGYRHVHLYTIGGDLIANAYLFVHIVINSKSLAVKPRRTLSRYRRSIIRRKLRVASFRPVSYKQVDDLFKKPRRTLSRYRRSIIRRKLRVASFRPVSYKQVDDLFKSVVEPLETAFEYRHAVEHSLCELNERCGLPDISNVKQCVRKIASRLQNANLVGAVIIRNKSLLPMFEYSPTLPELSLQSVVALEEVVNRCRTLIDNGCIIHKKLYSVQTELCELSKDIPKLLETNGVRGKKFTKAIDNFSYNLALLHGQTDLLNKAKEDANVTIRQILEAAETTHMLIQSNE</sequence>
<keyword evidence="2" id="KW-0963">Cytoplasm</keyword>
<dbReference type="InterPro" id="IPR001711">
    <property type="entry name" value="PLipase_C_Pinositol-sp_Y"/>
</dbReference>
<dbReference type="GO" id="GO:0051209">
    <property type="term" value="P:release of sequestered calcium ion into cytosol"/>
    <property type="evidence" value="ECO:0007669"/>
    <property type="project" value="TreeGrafter"/>
</dbReference>
<dbReference type="Gene3D" id="2.30.29.30">
    <property type="entry name" value="Pleckstrin-homology domain (PH domain)/Phosphotyrosine-binding domain (PTB)"/>
    <property type="match status" value="1"/>
</dbReference>
<comment type="caution">
    <text evidence="8">The sequence shown here is derived from an EMBL/GenBank/DDBJ whole genome shotgun (WGS) entry which is preliminary data.</text>
</comment>
<gene>
    <name evidence="8" type="ORF">JYZ213_LOCUS20348</name>
</gene>
<dbReference type="InterPro" id="IPR017946">
    <property type="entry name" value="PLC-like_Pdiesterase_TIM-brl"/>
</dbReference>
<dbReference type="Pfam" id="PF16457">
    <property type="entry name" value="PH_12"/>
    <property type="match status" value="1"/>
</dbReference>
<dbReference type="CDD" id="cd00275">
    <property type="entry name" value="C2_PLC_like"/>
    <property type="match status" value="1"/>
</dbReference>
<proteinExistence type="predicted"/>
<keyword evidence="4" id="KW-0378">Hydrolase</keyword>
<dbReference type="PANTHER" id="PTHR10336:SF196">
    <property type="entry name" value="PHOSPHOINOSITIDE PHOSPHOLIPASE C"/>
    <property type="match status" value="1"/>
</dbReference>
<evidence type="ECO:0000256" key="1">
    <source>
        <dbReference type="ARBA" id="ARBA00004496"/>
    </source>
</evidence>
<dbReference type="Pfam" id="PF00168">
    <property type="entry name" value="C2"/>
    <property type="match status" value="1"/>
</dbReference>
<reference evidence="8" key="1">
    <citation type="submission" date="2021-02" db="EMBL/GenBank/DDBJ databases">
        <authorList>
            <person name="Nowell W R."/>
        </authorList>
    </citation>
    <scope>NUCLEOTIDE SEQUENCE</scope>
</reference>
<dbReference type="Gene3D" id="3.20.20.190">
    <property type="entry name" value="Phosphatidylinositol (PI) phosphodiesterase"/>
    <property type="match status" value="1"/>
</dbReference>
<dbReference type="SUPFAM" id="SSF50729">
    <property type="entry name" value="PH domain-like"/>
    <property type="match status" value="1"/>
</dbReference>
<evidence type="ECO:0000256" key="2">
    <source>
        <dbReference type="ARBA" id="ARBA00022490"/>
    </source>
</evidence>
<organism evidence="8 9">
    <name type="scientific">Adineta steineri</name>
    <dbReference type="NCBI Taxonomy" id="433720"/>
    <lineage>
        <taxon>Eukaryota</taxon>
        <taxon>Metazoa</taxon>
        <taxon>Spiralia</taxon>
        <taxon>Gnathifera</taxon>
        <taxon>Rotifera</taxon>
        <taxon>Eurotatoria</taxon>
        <taxon>Bdelloidea</taxon>
        <taxon>Adinetida</taxon>
        <taxon>Adinetidae</taxon>
        <taxon>Adineta</taxon>
    </lineage>
</organism>
<feature type="domain" description="PI-PLC Y-box" evidence="7">
    <location>
        <begin position="601"/>
        <end position="717"/>
    </location>
</feature>
<evidence type="ECO:0000313" key="9">
    <source>
        <dbReference type="Proteomes" id="UP000663845"/>
    </source>
</evidence>
<dbReference type="SUPFAM" id="SSF51695">
    <property type="entry name" value="PLC-like phosphodiesterases"/>
    <property type="match status" value="1"/>
</dbReference>
<dbReference type="InterPro" id="IPR011992">
    <property type="entry name" value="EF-hand-dom_pair"/>
</dbReference>
<feature type="domain" description="C2" evidence="6">
    <location>
        <begin position="731"/>
        <end position="857"/>
    </location>
</feature>